<evidence type="ECO:0000313" key="3">
    <source>
        <dbReference type="Proteomes" id="UP001152320"/>
    </source>
</evidence>
<evidence type="ECO:0000313" key="2">
    <source>
        <dbReference type="EMBL" id="KAJ8027175.1"/>
    </source>
</evidence>
<dbReference type="EMBL" id="JAIZAY010000016">
    <property type="protein sequence ID" value="KAJ8027175.1"/>
    <property type="molecule type" value="Genomic_DNA"/>
</dbReference>
<reference evidence="2" key="1">
    <citation type="submission" date="2021-10" db="EMBL/GenBank/DDBJ databases">
        <title>Tropical sea cucumber genome reveals ecological adaptation and Cuvierian tubules defense mechanism.</title>
        <authorList>
            <person name="Chen T."/>
        </authorList>
    </citation>
    <scope>NUCLEOTIDE SEQUENCE</scope>
    <source>
        <strain evidence="2">Nanhai2018</strain>
        <tissue evidence="2">Muscle</tissue>
    </source>
</reference>
<proteinExistence type="predicted"/>
<feature type="region of interest" description="Disordered" evidence="1">
    <location>
        <begin position="1"/>
        <end position="26"/>
    </location>
</feature>
<dbReference type="AlphaFoldDB" id="A0A9Q0YRB8"/>
<comment type="caution">
    <text evidence="2">The sequence shown here is derived from an EMBL/GenBank/DDBJ whole genome shotgun (WGS) entry which is preliminary data.</text>
</comment>
<dbReference type="OrthoDB" id="10069752at2759"/>
<keyword evidence="3" id="KW-1185">Reference proteome</keyword>
<evidence type="ECO:0000256" key="1">
    <source>
        <dbReference type="SAM" id="MobiDB-lite"/>
    </source>
</evidence>
<dbReference type="Proteomes" id="UP001152320">
    <property type="component" value="Chromosome 16"/>
</dbReference>
<gene>
    <name evidence="2" type="ORF">HOLleu_32241</name>
</gene>
<sequence>MGFSSSYDDVSRNEKNAANGAAPEMLGEETDASKTIVLFAGDNVDHNILTIDGKGTFHGMGMIAAISPRRRTNWTIPRQNISDLNIVKRTKIEIKEHQFASYVHRNIQFRKLPTLCECDKRIDLLWELSFNFN</sequence>
<name>A0A9Q0YRB8_HOLLE</name>
<accession>A0A9Q0YRB8</accession>
<organism evidence="2 3">
    <name type="scientific">Holothuria leucospilota</name>
    <name type="common">Black long sea cucumber</name>
    <name type="synonym">Mertensiothuria leucospilota</name>
    <dbReference type="NCBI Taxonomy" id="206669"/>
    <lineage>
        <taxon>Eukaryota</taxon>
        <taxon>Metazoa</taxon>
        <taxon>Echinodermata</taxon>
        <taxon>Eleutherozoa</taxon>
        <taxon>Echinozoa</taxon>
        <taxon>Holothuroidea</taxon>
        <taxon>Aspidochirotacea</taxon>
        <taxon>Aspidochirotida</taxon>
        <taxon>Holothuriidae</taxon>
        <taxon>Holothuria</taxon>
    </lineage>
</organism>
<protein>
    <submittedName>
        <fullName evidence="2">Uncharacterized protein</fullName>
    </submittedName>
</protein>